<feature type="transmembrane region" description="Helical" evidence="5">
    <location>
        <begin position="162"/>
        <end position="183"/>
    </location>
</feature>
<dbReference type="InterPro" id="IPR051021">
    <property type="entry name" value="Mito_Ser/Thr_phosphatase"/>
</dbReference>
<evidence type="ECO:0000256" key="3">
    <source>
        <dbReference type="ARBA" id="ARBA00039765"/>
    </source>
</evidence>
<dbReference type="PANTHER" id="PTHR20935:SF0">
    <property type="entry name" value="SERINE_THREONINE-PROTEIN PHOSPHATASE PGAM5, MITOCHONDRIAL"/>
    <property type="match status" value="1"/>
</dbReference>
<feature type="transmembrane region" description="Helical" evidence="5">
    <location>
        <begin position="40"/>
        <end position="58"/>
    </location>
</feature>
<dbReference type="Pfam" id="PF03083">
    <property type="entry name" value="MtN3_slv"/>
    <property type="match status" value="2"/>
</dbReference>
<name>H3H2T0_PHYRM</name>
<feature type="transmembrane region" description="Helical" evidence="5">
    <location>
        <begin position="189"/>
        <end position="213"/>
    </location>
</feature>
<dbReference type="Proteomes" id="UP000005238">
    <property type="component" value="Unassembled WGS sequence"/>
</dbReference>
<evidence type="ECO:0000313" key="7">
    <source>
        <dbReference type="EnsemblProtists" id="Phyra84721"/>
    </source>
</evidence>
<dbReference type="InterPro" id="IPR004316">
    <property type="entry name" value="SWEET_rpt"/>
</dbReference>
<keyword evidence="2" id="KW-0378">Hydrolase</keyword>
<feature type="domain" description="PH" evidence="6">
    <location>
        <begin position="369"/>
        <end position="464"/>
    </location>
</feature>
<dbReference type="VEuPathDB" id="FungiDB:KRP23_4606"/>
<dbReference type="SUPFAM" id="SSF50729">
    <property type="entry name" value="PH domain-like"/>
    <property type="match status" value="1"/>
</dbReference>
<dbReference type="InterPro" id="IPR011993">
    <property type="entry name" value="PH-like_dom_sf"/>
</dbReference>
<sequence length="718" mass="79876">MVNAVVETLFRVLASITSISVTLSMIPSMYRIYQKKDTGIASVLPLVCMVANAHVWMLDGAIVKNWFPMFATFLTSDIIAIIYVATFYWFARDRKKTLQRIIIGATILGLITVYAILGHAGYTNQSNDGVDTTLGILGVLAGLSMFSSPFERMMKVLHYKSAAFIPIPMVAAGALNNVMWIVYCPMISSWFLFGGNALCLLISSVNIVLYIVYNPKTHPLRLDHDDPDALQLNVAGVQPLPDDSDVETKSKQTLRSPVYNMMHSPIADVSSRVKTSAMEVMSSPAPEDDVRPSHMLNSRLSTVDHFTPVGDELGATQVLGASQQGPRPSMMASVMRPSSMMRPSVVTDLSNNFSEAKIHDAHVQVFASDVLMEGELSKKGEAGLQTWKNRIFVLRGQELSYYTIDSKQRYGALKGTWAIAGASVERQDNSSFSLKLANGSTRIIGAPNVQTLMDWMTAIAVAAEAHIVEPTTDLSLVDQSRTTHIIFVRHGHYASSQTPSVDMHGPLTDLGVQQARATGRFLHRYLTERMVLKRFPKFPVYHSGVRRALETAERIGDAFPPGAVQLRENKLFREAWPGNPLPHGNRQQLAREKLDNMVADCARLKMAYRTMFRHLIPQDLQTEERPLSQEDQTLYANTFGIRSTQTRANDRFRVVVCHANIIRWFVCKALGADPDGTWGRMRYNHCGITAMEIDSVGNVQLTYMNQTGHLETTQLSEV</sequence>
<organism evidence="7 8">
    <name type="scientific">Phytophthora ramorum</name>
    <name type="common">Sudden oak death agent</name>
    <dbReference type="NCBI Taxonomy" id="164328"/>
    <lineage>
        <taxon>Eukaryota</taxon>
        <taxon>Sar</taxon>
        <taxon>Stramenopiles</taxon>
        <taxon>Oomycota</taxon>
        <taxon>Peronosporomycetes</taxon>
        <taxon>Peronosporales</taxon>
        <taxon>Peronosporaceae</taxon>
        <taxon>Phytophthora</taxon>
    </lineage>
</organism>
<dbReference type="PANTHER" id="PTHR20935">
    <property type="entry name" value="PHOSPHOGLYCERATE MUTASE-RELATED"/>
    <property type="match status" value="1"/>
</dbReference>
<dbReference type="Pfam" id="PF00169">
    <property type="entry name" value="PH"/>
    <property type="match status" value="1"/>
</dbReference>
<dbReference type="CDD" id="cd07067">
    <property type="entry name" value="HP_PGM_like"/>
    <property type="match status" value="1"/>
</dbReference>
<dbReference type="VEuPathDB" id="FungiDB:KRP22_2169"/>
<dbReference type="InterPro" id="IPR029033">
    <property type="entry name" value="His_PPase_superfam"/>
</dbReference>
<dbReference type="EMBL" id="DS566119">
    <property type="status" value="NOT_ANNOTATED_CDS"/>
    <property type="molecule type" value="Genomic_DNA"/>
</dbReference>
<dbReference type="VEuPathDB" id="FungiDB:KRP23_4607"/>
<dbReference type="GO" id="GO:0005739">
    <property type="term" value="C:mitochondrion"/>
    <property type="evidence" value="ECO:0000318"/>
    <property type="project" value="GO_Central"/>
</dbReference>
<evidence type="ECO:0000313" key="8">
    <source>
        <dbReference type="Proteomes" id="UP000005238"/>
    </source>
</evidence>
<dbReference type="PROSITE" id="PS50003">
    <property type="entry name" value="PH_DOMAIN"/>
    <property type="match status" value="1"/>
</dbReference>
<evidence type="ECO:0000256" key="4">
    <source>
        <dbReference type="ARBA" id="ARBA00040722"/>
    </source>
</evidence>
<keyword evidence="5" id="KW-1133">Transmembrane helix</keyword>
<protein>
    <recommendedName>
        <fullName evidence="3">Serine/threonine-protein phosphatase PGAM5, mitochondrial</fullName>
    </recommendedName>
    <alternativeName>
        <fullName evidence="4">Serine/threonine-protein phosphatase Pgam5, mitochondrial</fullName>
    </alternativeName>
</protein>
<dbReference type="GO" id="GO:0004722">
    <property type="term" value="F:protein serine/threonine phosphatase activity"/>
    <property type="evidence" value="ECO:0000318"/>
    <property type="project" value="GO_Central"/>
</dbReference>
<keyword evidence="5" id="KW-0812">Transmembrane</keyword>
<dbReference type="eggNOG" id="KOG1623">
    <property type="taxonomic scope" value="Eukaryota"/>
</dbReference>
<dbReference type="OMA" id="RTTHIIF"/>
<feature type="transmembrane region" description="Helical" evidence="5">
    <location>
        <begin position="70"/>
        <end position="90"/>
    </location>
</feature>
<reference evidence="8" key="1">
    <citation type="journal article" date="2006" name="Science">
        <title>Phytophthora genome sequences uncover evolutionary origins and mechanisms of pathogenesis.</title>
        <authorList>
            <person name="Tyler B.M."/>
            <person name="Tripathy S."/>
            <person name="Zhang X."/>
            <person name="Dehal P."/>
            <person name="Jiang R.H."/>
            <person name="Aerts A."/>
            <person name="Arredondo F.D."/>
            <person name="Baxter L."/>
            <person name="Bensasson D."/>
            <person name="Beynon J.L."/>
            <person name="Chapman J."/>
            <person name="Damasceno C.M."/>
            <person name="Dorrance A.E."/>
            <person name="Dou D."/>
            <person name="Dickerman A.W."/>
            <person name="Dubchak I.L."/>
            <person name="Garbelotto M."/>
            <person name="Gijzen M."/>
            <person name="Gordon S.G."/>
            <person name="Govers F."/>
            <person name="Grunwald N.J."/>
            <person name="Huang W."/>
            <person name="Ivors K.L."/>
            <person name="Jones R.W."/>
            <person name="Kamoun S."/>
            <person name="Krampis K."/>
            <person name="Lamour K.H."/>
            <person name="Lee M.K."/>
            <person name="McDonald W.H."/>
            <person name="Medina M."/>
            <person name="Meijer H.J."/>
            <person name="Nordberg E.K."/>
            <person name="Maclean D.J."/>
            <person name="Ospina-Giraldo M.D."/>
            <person name="Morris P.F."/>
            <person name="Phuntumart V."/>
            <person name="Putnam N.H."/>
            <person name="Rash S."/>
            <person name="Rose J.K."/>
            <person name="Sakihama Y."/>
            <person name="Salamov A.A."/>
            <person name="Savidor A."/>
            <person name="Scheuring C.F."/>
            <person name="Smith B.M."/>
            <person name="Sobral B.W."/>
            <person name="Terry A."/>
            <person name="Torto-Alalibo T.A."/>
            <person name="Win J."/>
            <person name="Xu Z."/>
            <person name="Zhang H."/>
            <person name="Grigoriev I.V."/>
            <person name="Rokhsar D.S."/>
            <person name="Boore J.L."/>
        </authorList>
    </citation>
    <scope>NUCLEOTIDE SEQUENCE [LARGE SCALE GENOMIC DNA]</scope>
    <source>
        <strain evidence="8">Pr102</strain>
    </source>
</reference>
<evidence type="ECO:0000259" key="6">
    <source>
        <dbReference type="PROSITE" id="PS50003"/>
    </source>
</evidence>
<keyword evidence="5" id="KW-0472">Membrane</keyword>
<dbReference type="Gene3D" id="2.30.29.30">
    <property type="entry name" value="Pleckstrin-homology domain (PH domain)/Phosphotyrosine-binding domain (PTB)"/>
    <property type="match status" value="1"/>
</dbReference>
<evidence type="ECO:0000256" key="5">
    <source>
        <dbReference type="SAM" id="Phobius"/>
    </source>
</evidence>
<dbReference type="VEuPathDB" id="FungiDB:KRP22_2168"/>
<dbReference type="SMART" id="SM00233">
    <property type="entry name" value="PH"/>
    <property type="match status" value="1"/>
</dbReference>
<dbReference type="SMART" id="SM00855">
    <property type="entry name" value="PGAM"/>
    <property type="match status" value="1"/>
</dbReference>
<dbReference type="HOGENOM" id="CLU_385208_0_0_1"/>
<dbReference type="AlphaFoldDB" id="H3H2T0"/>
<dbReference type="EnsemblProtists" id="Phyra84721">
    <property type="protein sequence ID" value="Phyra84721"/>
    <property type="gene ID" value="Phyra84721"/>
</dbReference>
<dbReference type="GO" id="GO:0016020">
    <property type="term" value="C:membrane"/>
    <property type="evidence" value="ECO:0007669"/>
    <property type="project" value="InterPro"/>
</dbReference>
<dbReference type="Gene3D" id="3.40.50.1240">
    <property type="entry name" value="Phosphoglycerate mutase-like"/>
    <property type="match status" value="1"/>
</dbReference>
<accession>H3H2T0</accession>
<evidence type="ECO:0000256" key="2">
    <source>
        <dbReference type="ARBA" id="ARBA00022801"/>
    </source>
</evidence>
<keyword evidence="8" id="KW-1185">Reference proteome</keyword>
<dbReference type="InParanoid" id="H3H2T0"/>
<reference evidence="7" key="2">
    <citation type="submission" date="2015-06" db="UniProtKB">
        <authorList>
            <consortium name="EnsemblProtists"/>
        </authorList>
    </citation>
    <scope>IDENTIFICATION</scope>
    <source>
        <strain evidence="7">Pr102</strain>
    </source>
</reference>
<dbReference type="Pfam" id="PF00300">
    <property type="entry name" value="His_Phos_1"/>
    <property type="match status" value="1"/>
</dbReference>
<dbReference type="InterPro" id="IPR001849">
    <property type="entry name" value="PH_domain"/>
</dbReference>
<dbReference type="GO" id="GO:0090141">
    <property type="term" value="P:positive regulation of mitochondrial fission"/>
    <property type="evidence" value="ECO:0000318"/>
    <property type="project" value="GO_Central"/>
</dbReference>
<dbReference type="Gene3D" id="1.20.1280.290">
    <property type="match status" value="2"/>
</dbReference>
<dbReference type="FunFam" id="1.20.1280.290:FF:000007">
    <property type="entry name" value="Bidirectional sugar transporter SWEET7"/>
    <property type="match status" value="2"/>
</dbReference>
<proteinExistence type="inferred from homology"/>
<evidence type="ECO:0000256" key="1">
    <source>
        <dbReference type="ARBA" id="ARBA00006717"/>
    </source>
</evidence>
<comment type="similarity">
    <text evidence="1">Belongs to the phosphoglycerate mutase family. BPG-dependent PGAM subfamily.</text>
</comment>
<dbReference type="SUPFAM" id="SSF53254">
    <property type="entry name" value="Phosphoglycerate mutase-like"/>
    <property type="match status" value="1"/>
</dbReference>
<feature type="transmembrane region" description="Helical" evidence="5">
    <location>
        <begin position="12"/>
        <end position="33"/>
    </location>
</feature>
<feature type="transmembrane region" description="Helical" evidence="5">
    <location>
        <begin position="102"/>
        <end position="122"/>
    </location>
</feature>
<dbReference type="InterPro" id="IPR013078">
    <property type="entry name" value="His_Pase_superF_clade-1"/>
</dbReference>
<dbReference type="eggNOG" id="KOG4609">
    <property type="taxonomic scope" value="Eukaryota"/>
</dbReference>
<dbReference type="CDD" id="cd00821">
    <property type="entry name" value="PH"/>
    <property type="match status" value="1"/>
</dbReference>